<proteinExistence type="predicted"/>
<name>A0ABN9UE00_9DINO</name>
<dbReference type="Proteomes" id="UP001189429">
    <property type="component" value="Unassembled WGS sequence"/>
</dbReference>
<evidence type="ECO:0000313" key="2">
    <source>
        <dbReference type="EMBL" id="CAK0856208.1"/>
    </source>
</evidence>
<feature type="domain" description="DUF4116" evidence="1">
    <location>
        <begin position="281"/>
        <end position="328"/>
    </location>
</feature>
<sequence length="425" mass="47608">MCTLRTATMPQPISGKTSATNLPVNHAWWTFQVCATQVTEVPERGTDTESERFYGFKDDDGNMRWVKLMLLTLLGPPDHLMEKHLLKKVTSFSELRQAYFSFQPSDWITYHSYTIIEVGDGDVFICMEKKTTRLEFMFCEGRLCRAILKDFRAAGAVRDLGKCTELPKEEVSNGPTLRDVLDWVDGPCAEHWRPYDMLRSNCQMFVSELQSFLRGSSGADFPRIPPGADASSEEAIAIGRADSRSLQTASEELRNDKDFLCAVLRPNWSALRQAPVQMRGDPEVALCAVSQNGYALQYVAEELRRNKEFVLQAVAIDGHALCYVAGSLRRDPEVVLTAIKQNGYALQYSEDLRTKRDFILEAVNVNAHALAICGQEIRKDKEVALAAVRQNGHALRYVAGGLQSDTEVIAAAVWQTPQALRYVLA</sequence>
<feature type="domain" description="DUF4116" evidence="1">
    <location>
        <begin position="356"/>
        <end position="398"/>
    </location>
</feature>
<organism evidence="2 3">
    <name type="scientific">Prorocentrum cordatum</name>
    <dbReference type="NCBI Taxonomy" id="2364126"/>
    <lineage>
        <taxon>Eukaryota</taxon>
        <taxon>Sar</taxon>
        <taxon>Alveolata</taxon>
        <taxon>Dinophyceae</taxon>
        <taxon>Prorocentrales</taxon>
        <taxon>Prorocentraceae</taxon>
        <taxon>Prorocentrum</taxon>
    </lineage>
</organism>
<dbReference type="InterPro" id="IPR025197">
    <property type="entry name" value="DUF4116"/>
</dbReference>
<protein>
    <recommendedName>
        <fullName evidence="1">DUF4116 domain-containing protein</fullName>
    </recommendedName>
</protein>
<comment type="caution">
    <text evidence="2">The sequence shown here is derived from an EMBL/GenBank/DDBJ whole genome shotgun (WGS) entry which is preliminary data.</text>
</comment>
<keyword evidence="3" id="KW-1185">Reference proteome</keyword>
<evidence type="ECO:0000259" key="1">
    <source>
        <dbReference type="Pfam" id="PF13475"/>
    </source>
</evidence>
<evidence type="ECO:0000313" key="3">
    <source>
        <dbReference type="Proteomes" id="UP001189429"/>
    </source>
</evidence>
<dbReference type="Pfam" id="PF13475">
    <property type="entry name" value="DUF4116"/>
    <property type="match status" value="2"/>
</dbReference>
<accession>A0ABN9UE00</accession>
<reference evidence="2" key="1">
    <citation type="submission" date="2023-10" db="EMBL/GenBank/DDBJ databases">
        <authorList>
            <person name="Chen Y."/>
            <person name="Shah S."/>
            <person name="Dougan E. K."/>
            <person name="Thang M."/>
            <person name="Chan C."/>
        </authorList>
    </citation>
    <scope>NUCLEOTIDE SEQUENCE [LARGE SCALE GENOMIC DNA]</scope>
</reference>
<gene>
    <name evidence="2" type="ORF">PCOR1329_LOCUS46658</name>
</gene>
<dbReference type="EMBL" id="CAUYUJ010015615">
    <property type="protein sequence ID" value="CAK0856208.1"/>
    <property type="molecule type" value="Genomic_DNA"/>
</dbReference>